<evidence type="ECO:0000256" key="1">
    <source>
        <dbReference type="ARBA" id="ARBA00016067"/>
    </source>
</evidence>
<comment type="caution">
    <text evidence="8">The sequence shown here is derived from an EMBL/GenBank/DDBJ whole genome shotgun (WGS) entry which is preliminary data.</text>
</comment>
<proteinExistence type="predicted"/>
<feature type="region of interest" description="Disordered" evidence="6">
    <location>
        <begin position="1046"/>
        <end position="1069"/>
    </location>
</feature>
<feature type="compositionally biased region" description="Basic and acidic residues" evidence="6">
    <location>
        <begin position="28"/>
        <end position="43"/>
    </location>
</feature>
<dbReference type="GO" id="GO:0051301">
    <property type="term" value="P:cell division"/>
    <property type="evidence" value="ECO:0007669"/>
    <property type="project" value="UniProtKB-KW"/>
</dbReference>
<dbReference type="InterPro" id="IPR024790">
    <property type="entry name" value="APC4_long_dom"/>
</dbReference>
<evidence type="ECO:0000313" key="8">
    <source>
        <dbReference type="EMBL" id="KAJ3485553.1"/>
    </source>
</evidence>
<evidence type="ECO:0000313" key="9">
    <source>
        <dbReference type="Proteomes" id="UP001212997"/>
    </source>
</evidence>
<evidence type="ECO:0000256" key="6">
    <source>
        <dbReference type="SAM" id="MobiDB-lite"/>
    </source>
</evidence>
<gene>
    <name evidence="8" type="ORF">NLI96_g4870</name>
</gene>
<organism evidence="8 9">
    <name type="scientific">Meripilus lineatus</name>
    <dbReference type="NCBI Taxonomy" id="2056292"/>
    <lineage>
        <taxon>Eukaryota</taxon>
        <taxon>Fungi</taxon>
        <taxon>Dikarya</taxon>
        <taxon>Basidiomycota</taxon>
        <taxon>Agaricomycotina</taxon>
        <taxon>Agaricomycetes</taxon>
        <taxon>Polyporales</taxon>
        <taxon>Meripilaceae</taxon>
        <taxon>Meripilus</taxon>
    </lineage>
</organism>
<dbReference type="GO" id="GO:0005680">
    <property type="term" value="C:anaphase-promoting complex"/>
    <property type="evidence" value="ECO:0007669"/>
    <property type="project" value="InterPro"/>
</dbReference>
<name>A0AAD5V5Z2_9APHY</name>
<sequence length="1069" mass="118497">MELRKGQNMIEHEAEIYSRPARTWFQSSKEKEKAEGSTSHDRPSPNCPHFLPTAISKQQYEAGFKGDSKAKEKSKSQDTKPKRDKFAGLSRKAKRRKMAMEEDEGGDSGAIRAAVRSAKKAARPAKIGEPERKPSKTRQKTEKKKKTQPKDKARAGSGFERDMGQRGAREGVRAKKGDAIGGAGKKRSGKKNVSSMRTSGFMVFQSQRFQAHTRVGVPSTSATSTVFDSTYSCGSCWWALYNLFLTIARAHEDRKARDGAPETVMQGSKKWEVDFDRDILGIETVIDIAWSPDGMVIAVAHDPPAVTLHSIQDGRQLGHLPIHAPTQLPGKLQLTGITWFQAEKKNPNASMPDIFMRGHDITGSAHSILKGQPLLDPLRDEAQSTVASEVFAFQSSRPHSAGEHSQPSYISSWPSLPTDLIAASMKPPKGRKQQSRPGEELDEVDETNVNSILGVSDNQGNLHCFLDGSYSLGSISTEIKCSLMPVHRINQELYFAHAQTNDSGRIFTSLQPAFIQVPLLKQRIVRDVARVSSSTRELVWYAIRLVKEMRAAWFGSETLSGARAQGPKWVRALEVRQRDQFGQLEPNAILDLTSLLVTGRLSDALGDYLGSSEHMSERGIQKWESSVVDALTKIRDYSEKRLSPACQRIHIMLEEVQGWSLLPQYSLCGIQTEDVNTCLELAGRGIVLASWLAATARRELIRFREFITWLRSEATKATTPTETQSQLPPSRHDPLDVNDYLMSGLVVSSIDKWFMGPVPQFSLEDLGVPPIRDLASSLKASREALANPKDNFVWPPNVKHQDHTRLDRNLDGLIQDLATRCHKIFKEASRAASRSAVTLERKQHPGSSIQELSLEARRPADAPLFIRERSVINASEDDSVLQYLAIQTPHGSEGSHLFMVKLHPSGQDPQKRIPAAVAVLSSTILGSEDAMESTIPIEVLDAEFFDGESIIVVYRRRNQVGYADLEYQDIDTFSEVNCVYREELVGEIEKGLGNGQLASVPIPINQFRAVGGCKEGGVMLCVNGRVGRRVACVLDDVGLSLEILDMEGEGDEEEDEEEMDEDDVTEGEV</sequence>
<feature type="compositionally biased region" description="Basic and acidic residues" evidence="6">
    <location>
        <begin position="148"/>
        <end position="178"/>
    </location>
</feature>
<feature type="domain" description="Anaphase-promoting complex subunit 4 long" evidence="7">
    <location>
        <begin position="517"/>
        <end position="716"/>
    </location>
</feature>
<feature type="compositionally biased region" description="Basic residues" evidence="6">
    <location>
        <begin position="135"/>
        <end position="147"/>
    </location>
</feature>
<dbReference type="EMBL" id="JANAWD010000149">
    <property type="protein sequence ID" value="KAJ3485553.1"/>
    <property type="molecule type" value="Genomic_DNA"/>
</dbReference>
<dbReference type="GO" id="GO:0031145">
    <property type="term" value="P:anaphase-promoting complex-dependent catabolic process"/>
    <property type="evidence" value="ECO:0007669"/>
    <property type="project" value="InterPro"/>
</dbReference>
<feature type="region of interest" description="Disordered" evidence="6">
    <location>
        <begin position="1"/>
        <end position="194"/>
    </location>
</feature>
<dbReference type="Proteomes" id="UP001212997">
    <property type="component" value="Unassembled WGS sequence"/>
</dbReference>
<feature type="region of interest" description="Disordered" evidence="6">
    <location>
        <begin position="421"/>
        <end position="445"/>
    </location>
</feature>
<evidence type="ECO:0000259" key="7">
    <source>
        <dbReference type="Pfam" id="PF12896"/>
    </source>
</evidence>
<keyword evidence="4" id="KW-0833">Ubl conjugation pathway</keyword>
<accession>A0AAD5V5Z2</accession>
<evidence type="ECO:0000256" key="2">
    <source>
        <dbReference type="ARBA" id="ARBA00022618"/>
    </source>
</evidence>
<protein>
    <recommendedName>
        <fullName evidence="1">Anaphase-promoting complex subunit 4</fullName>
    </recommendedName>
</protein>
<keyword evidence="9" id="KW-1185">Reference proteome</keyword>
<dbReference type="Pfam" id="PF12896">
    <property type="entry name" value="ANAPC4"/>
    <property type="match status" value="1"/>
</dbReference>
<dbReference type="PANTHER" id="PTHR13260">
    <property type="entry name" value="ANAPHASE PROMOTING COMPLEX SUBUNIT 4 APC4"/>
    <property type="match status" value="1"/>
</dbReference>
<dbReference type="GO" id="GO:0034399">
    <property type="term" value="C:nuclear periphery"/>
    <property type="evidence" value="ECO:0007669"/>
    <property type="project" value="TreeGrafter"/>
</dbReference>
<keyword evidence="3" id="KW-0498">Mitosis</keyword>
<feature type="compositionally biased region" description="Basic and acidic residues" evidence="6">
    <location>
        <begin position="1"/>
        <end position="16"/>
    </location>
</feature>
<dbReference type="GO" id="GO:0070979">
    <property type="term" value="P:protein K11-linked ubiquitination"/>
    <property type="evidence" value="ECO:0007669"/>
    <property type="project" value="TreeGrafter"/>
</dbReference>
<evidence type="ECO:0000256" key="5">
    <source>
        <dbReference type="ARBA" id="ARBA00023306"/>
    </source>
</evidence>
<reference evidence="8" key="1">
    <citation type="submission" date="2022-07" db="EMBL/GenBank/DDBJ databases">
        <title>Genome Sequence of Physisporinus lineatus.</title>
        <authorList>
            <person name="Buettner E."/>
        </authorList>
    </citation>
    <scope>NUCLEOTIDE SEQUENCE</scope>
    <source>
        <strain evidence="8">VT162</strain>
    </source>
</reference>
<dbReference type="AlphaFoldDB" id="A0AAD5V5Z2"/>
<feature type="compositionally biased region" description="Basic and acidic residues" evidence="6">
    <location>
        <begin position="64"/>
        <end position="86"/>
    </location>
</feature>
<dbReference type="InterPro" id="IPR024789">
    <property type="entry name" value="APC4"/>
</dbReference>
<dbReference type="PANTHER" id="PTHR13260:SF0">
    <property type="entry name" value="ANAPHASE-PROMOTING COMPLEX SUBUNIT 4"/>
    <property type="match status" value="1"/>
</dbReference>
<evidence type="ECO:0000256" key="3">
    <source>
        <dbReference type="ARBA" id="ARBA00022776"/>
    </source>
</evidence>
<keyword evidence="5" id="KW-0131">Cell cycle</keyword>
<keyword evidence="2" id="KW-0132">Cell division</keyword>
<evidence type="ECO:0000256" key="4">
    <source>
        <dbReference type="ARBA" id="ARBA00022786"/>
    </source>
</evidence>